<dbReference type="STRING" id="1561998.A0A1I7U272"/>
<sequence length="107" mass="11620">MATNGNGHVNGDAPNPIVQHNLLNPLAPQGLGRPNNEIVIGARDRRCEIYKFNSEQALYASAWSNKNDIKFRLAVGTITDIATQPKAPNKVGTVILDPPEFASLKED</sequence>
<evidence type="ECO:0000313" key="1">
    <source>
        <dbReference type="Proteomes" id="UP000095282"/>
    </source>
</evidence>
<reference evidence="2" key="1">
    <citation type="submission" date="2016-11" db="UniProtKB">
        <authorList>
            <consortium name="WormBaseParasite"/>
        </authorList>
    </citation>
    <scope>IDENTIFICATION</scope>
</reference>
<name>A0A1I7U272_9PELO</name>
<accession>A0A1I7U272</accession>
<dbReference type="Proteomes" id="UP000095282">
    <property type="component" value="Unplaced"/>
</dbReference>
<keyword evidence="1" id="KW-1185">Reference proteome</keyword>
<protein>
    <submittedName>
        <fullName evidence="2">MSP domain-containing protein</fullName>
    </submittedName>
</protein>
<proteinExistence type="predicted"/>
<dbReference type="WBParaSite" id="Csp11.Scaffold629.g14102.t1">
    <property type="protein sequence ID" value="Csp11.Scaffold629.g14102.t1"/>
    <property type="gene ID" value="Csp11.Scaffold629.g14102"/>
</dbReference>
<organism evidence="1 2">
    <name type="scientific">Caenorhabditis tropicalis</name>
    <dbReference type="NCBI Taxonomy" id="1561998"/>
    <lineage>
        <taxon>Eukaryota</taxon>
        <taxon>Metazoa</taxon>
        <taxon>Ecdysozoa</taxon>
        <taxon>Nematoda</taxon>
        <taxon>Chromadorea</taxon>
        <taxon>Rhabditida</taxon>
        <taxon>Rhabditina</taxon>
        <taxon>Rhabditomorpha</taxon>
        <taxon>Rhabditoidea</taxon>
        <taxon>Rhabditidae</taxon>
        <taxon>Peloderinae</taxon>
        <taxon>Caenorhabditis</taxon>
    </lineage>
</organism>
<dbReference type="AlphaFoldDB" id="A0A1I7U272"/>
<dbReference type="eggNOG" id="KOG0290">
    <property type="taxonomic scope" value="Eukaryota"/>
</dbReference>
<evidence type="ECO:0000313" key="2">
    <source>
        <dbReference type="WBParaSite" id="Csp11.Scaffold629.g14102.t1"/>
    </source>
</evidence>